<accession>A0AAW6Q8H6</accession>
<dbReference type="SUPFAM" id="SSF140990">
    <property type="entry name" value="FtsH protease domain-like"/>
    <property type="match status" value="1"/>
</dbReference>
<evidence type="ECO:0000256" key="11">
    <source>
        <dbReference type="ARBA" id="ARBA00022989"/>
    </source>
</evidence>
<evidence type="ECO:0000256" key="10">
    <source>
        <dbReference type="ARBA" id="ARBA00022840"/>
    </source>
</evidence>
<dbReference type="PANTHER" id="PTHR43655:SF2">
    <property type="entry name" value="AFG3 LIKE MATRIX AAA PEPTIDASE SUBUNIT 2, ISOFORM A"/>
    <property type="match status" value="1"/>
</dbReference>
<evidence type="ECO:0000256" key="6">
    <source>
        <dbReference type="ARBA" id="ARBA00022723"/>
    </source>
</evidence>
<dbReference type="InterPro" id="IPR027417">
    <property type="entry name" value="P-loop_NTPase"/>
</dbReference>
<evidence type="ECO:0000313" key="20">
    <source>
        <dbReference type="Proteomes" id="UP001176114"/>
    </source>
</evidence>
<dbReference type="AlphaFoldDB" id="A0AAW6Q8H6"/>
<evidence type="ECO:0000256" key="2">
    <source>
        <dbReference type="ARBA" id="ARBA00010044"/>
    </source>
</evidence>
<keyword evidence="12 15" id="KW-0482">Metalloprotease</keyword>
<dbReference type="FunFam" id="3.40.50.300:FF:000001">
    <property type="entry name" value="ATP-dependent zinc metalloprotease FtsH"/>
    <property type="match status" value="1"/>
</dbReference>
<dbReference type="InterPro" id="IPR003960">
    <property type="entry name" value="ATPase_AAA_CS"/>
</dbReference>
<keyword evidence="4 15" id="KW-0645">Protease</keyword>
<protein>
    <recommendedName>
        <fullName evidence="15">ATP-dependent zinc metalloprotease FtsH</fullName>
        <ecNumber evidence="15">3.4.24.-</ecNumber>
    </recommendedName>
</protein>
<dbReference type="GO" id="GO:0008270">
    <property type="term" value="F:zinc ion binding"/>
    <property type="evidence" value="ECO:0007669"/>
    <property type="project" value="UniProtKB-UniRule"/>
</dbReference>
<evidence type="ECO:0000256" key="12">
    <source>
        <dbReference type="ARBA" id="ARBA00023049"/>
    </source>
</evidence>
<evidence type="ECO:0000256" key="1">
    <source>
        <dbReference type="ARBA" id="ARBA00004370"/>
    </source>
</evidence>
<feature type="region of interest" description="Disordered" evidence="17">
    <location>
        <begin position="708"/>
        <end position="774"/>
    </location>
</feature>
<dbReference type="CDD" id="cd19501">
    <property type="entry name" value="RecA-like_FtsH"/>
    <property type="match status" value="1"/>
</dbReference>
<dbReference type="Gene3D" id="1.10.8.60">
    <property type="match status" value="1"/>
</dbReference>
<dbReference type="HAMAP" id="MF_01458">
    <property type="entry name" value="FtsH"/>
    <property type="match status" value="1"/>
</dbReference>
<keyword evidence="13 15" id="KW-0472">Membrane</keyword>
<dbReference type="FunFam" id="1.10.8.60:FF:000001">
    <property type="entry name" value="ATP-dependent zinc metalloprotease FtsH"/>
    <property type="match status" value="1"/>
</dbReference>
<keyword evidence="5 15" id="KW-0812">Transmembrane</keyword>
<dbReference type="GO" id="GO:0005886">
    <property type="term" value="C:plasma membrane"/>
    <property type="evidence" value="ECO:0007669"/>
    <property type="project" value="UniProtKB-SubCell"/>
</dbReference>
<organism evidence="19 20">
    <name type="scientific">Mesomycoplasma ovipneumoniae</name>
    <dbReference type="NCBI Taxonomy" id="29562"/>
    <lineage>
        <taxon>Bacteria</taxon>
        <taxon>Bacillati</taxon>
        <taxon>Mycoplasmatota</taxon>
        <taxon>Mycoplasmoidales</taxon>
        <taxon>Metamycoplasmataceae</taxon>
        <taxon>Mesomycoplasma</taxon>
    </lineage>
</organism>
<comment type="subcellular location">
    <subcellularLocation>
        <location evidence="15">Cell membrane</location>
        <topology evidence="15">Multi-pass membrane protein</topology>
        <orientation evidence="15">Cytoplasmic side</orientation>
    </subcellularLocation>
    <subcellularLocation>
        <location evidence="1">Membrane</location>
    </subcellularLocation>
</comment>
<comment type="similarity">
    <text evidence="16">Belongs to the AAA ATPase family.</text>
</comment>
<dbReference type="NCBIfam" id="TIGR01241">
    <property type="entry name" value="FtsH_fam"/>
    <property type="match status" value="1"/>
</dbReference>
<dbReference type="GO" id="GO:0005524">
    <property type="term" value="F:ATP binding"/>
    <property type="evidence" value="ECO:0007669"/>
    <property type="project" value="UniProtKB-UniRule"/>
</dbReference>
<feature type="binding site" evidence="15">
    <location>
        <position position="570"/>
    </location>
    <ligand>
        <name>Zn(2+)</name>
        <dbReference type="ChEBI" id="CHEBI:29105"/>
        <note>catalytic</note>
    </ligand>
</feature>
<keyword evidence="11 15" id="KW-1133">Transmembrane helix</keyword>
<comment type="caution">
    <text evidence="19">The sequence shown here is derived from an EMBL/GenBank/DDBJ whole genome shotgun (WGS) entry which is preliminary data.</text>
</comment>
<feature type="transmembrane region" description="Helical" evidence="15">
    <location>
        <begin position="12"/>
        <end position="29"/>
    </location>
</feature>
<dbReference type="GO" id="GO:0016887">
    <property type="term" value="F:ATP hydrolysis activity"/>
    <property type="evidence" value="ECO:0007669"/>
    <property type="project" value="UniProtKB-UniRule"/>
</dbReference>
<feature type="binding site" evidence="15">
    <location>
        <position position="496"/>
    </location>
    <ligand>
        <name>Zn(2+)</name>
        <dbReference type="ChEBI" id="CHEBI:29105"/>
        <note>catalytic</note>
    </ligand>
</feature>
<evidence type="ECO:0000256" key="16">
    <source>
        <dbReference type="RuleBase" id="RU003651"/>
    </source>
</evidence>
<dbReference type="InterPro" id="IPR050928">
    <property type="entry name" value="ATP-dep_Zn_Metalloprotease"/>
</dbReference>
<evidence type="ECO:0000256" key="5">
    <source>
        <dbReference type="ARBA" id="ARBA00022692"/>
    </source>
</evidence>
<feature type="compositionally biased region" description="Low complexity" evidence="17">
    <location>
        <begin position="736"/>
        <end position="748"/>
    </location>
</feature>
<dbReference type="SMART" id="SM00382">
    <property type="entry name" value="AAA"/>
    <property type="match status" value="1"/>
</dbReference>
<dbReference type="EMBL" id="JARPQC010000001">
    <property type="protein sequence ID" value="MDF9627534.1"/>
    <property type="molecule type" value="Genomic_DNA"/>
</dbReference>
<reference evidence="19" key="1">
    <citation type="submission" date="2023-03" db="EMBL/GenBank/DDBJ databases">
        <title>Comparative genome analysis of Brazilian Mesomycoplasma ovipneumoniae isolated from healthy and pneumonic sheep.</title>
        <authorList>
            <person name="Gaeta N."/>
            <person name="Timenetsky J."/>
            <person name="Ganda E."/>
            <person name="Gregory L."/>
        </authorList>
    </citation>
    <scope>NUCLEOTIDE SEQUENCE</scope>
    <source>
        <strain evidence="19">USP-SP475</strain>
    </source>
</reference>
<keyword evidence="10 15" id="KW-0067">ATP-binding</keyword>
<dbReference type="InterPro" id="IPR037219">
    <property type="entry name" value="Peptidase_M41-like"/>
</dbReference>
<evidence type="ECO:0000256" key="14">
    <source>
        <dbReference type="ARBA" id="ARBA00061570"/>
    </source>
</evidence>
<keyword evidence="3 15" id="KW-1003">Cell membrane</keyword>
<proteinExistence type="inferred from homology"/>
<feature type="transmembrane region" description="Helical" evidence="15">
    <location>
        <begin position="178"/>
        <end position="200"/>
    </location>
</feature>
<feature type="active site" evidence="15">
    <location>
        <position position="493"/>
    </location>
</feature>
<dbReference type="InterPro" id="IPR000642">
    <property type="entry name" value="Peptidase_M41"/>
</dbReference>
<evidence type="ECO:0000259" key="18">
    <source>
        <dbReference type="SMART" id="SM00382"/>
    </source>
</evidence>
<dbReference type="InterPro" id="IPR005936">
    <property type="entry name" value="FtsH"/>
</dbReference>
<dbReference type="SUPFAM" id="SSF52540">
    <property type="entry name" value="P-loop containing nucleoside triphosphate hydrolases"/>
    <property type="match status" value="1"/>
</dbReference>
<feature type="binding site" evidence="15">
    <location>
        <position position="492"/>
    </location>
    <ligand>
        <name>Zn(2+)</name>
        <dbReference type="ChEBI" id="CHEBI:29105"/>
        <note>catalytic</note>
    </ligand>
</feature>
<dbReference type="FunFam" id="1.20.58.760:FF:000001">
    <property type="entry name" value="ATP-dependent zinc metalloprotease FtsH"/>
    <property type="match status" value="1"/>
</dbReference>
<evidence type="ECO:0000256" key="9">
    <source>
        <dbReference type="ARBA" id="ARBA00022833"/>
    </source>
</evidence>
<evidence type="ECO:0000256" key="7">
    <source>
        <dbReference type="ARBA" id="ARBA00022741"/>
    </source>
</evidence>
<name>A0AAW6Q8H6_9BACT</name>
<dbReference type="Gene3D" id="1.20.58.760">
    <property type="entry name" value="Peptidase M41"/>
    <property type="match status" value="1"/>
</dbReference>
<dbReference type="Pfam" id="PF17862">
    <property type="entry name" value="AAA_lid_3"/>
    <property type="match status" value="1"/>
</dbReference>
<dbReference type="InterPro" id="IPR003593">
    <property type="entry name" value="AAA+_ATPase"/>
</dbReference>
<evidence type="ECO:0000256" key="17">
    <source>
        <dbReference type="SAM" id="MobiDB-lite"/>
    </source>
</evidence>
<evidence type="ECO:0000256" key="13">
    <source>
        <dbReference type="ARBA" id="ARBA00023136"/>
    </source>
</evidence>
<dbReference type="PANTHER" id="PTHR43655">
    <property type="entry name" value="ATP-DEPENDENT PROTEASE"/>
    <property type="match status" value="1"/>
</dbReference>
<dbReference type="GO" id="GO:0004222">
    <property type="term" value="F:metalloendopeptidase activity"/>
    <property type="evidence" value="ECO:0007669"/>
    <property type="project" value="InterPro"/>
</dbReference>
<dbReference type="InterPro" id="IPR041569">
    <property type="entry name" value="AAA_lid_3"/>
</dbReference>
<evidence type="ECO:0000256" key="8">
    <source>
        <dbReference type="ARBA" id="ARBA00022801"/>
    </source>
</evidence>
<feature type="binding site" evidence="15">
    <location>
        <begin position="270"/>
        <end position="277"/>
    </location>
    <ligand>
        <name>ATP</name>
        <dbReference type="ChEBI" id="CHEBI:30616"/>
    </ligand>
</feature>
<sequence length="774" mass="85272">MQVKQKKKPSVGWIVLLIIVLGVIAYFVYTQLQPSLTVKSLSHFEEQLIKNAKNTTDGNFFYSIIFDINAYRIRVVEATEGKIIAYSVIADPAVITKFQSGAAELSPLIKNQLQNSNITTYSELVSLSVKTIPSNYTNPTQPTKLLLNELYDLVGAQKPKDNVYLPSFTSADRPSTTLGQYILSFLPILLPALIIGFIIFRVNKNSQGGAGFFNPGKNQAIRIKSDKKYSDVAGNVEAKEEIAEFIDYLKNPGRYSSAGAKIPRGILLGGPPGTGKTLLAKATAGEANVPFFFISASNFVELYVGVGAKRVRELFRDARNDSPAIIFIDELDAIGRSRGSGIGGGNDEREQTLNQLLVEMDGMVENTGLLVIAATNRTDVLDPALLRPGRFDRSIIVGLPDVREREEILRLHAKGKRISKNITLANIAKRTPGFSGAQLENVINEATLLSVREKTQVITSEQIDEAIDRVIGGPAKKNRVITEKERIMVAYHEAGHAVVGLKLRSGVKVQKITIVPRGNTGGYNLMLPEEEKYNSTKSELLATIAAFMGGRAAEEIKYGEQEISTGAGNDIEKATKIARKMVTELGMSSLGPIQYEQDQSSPFLGRDYIKNTSFSSKVGHEIDIEIRQIISNAYKQASETIKNNLDLLELIKDTLLEKETIVYEEIQQLAETLEPLPKSDPVQTSAVKPSDILSELLSVDPEPEDILDENLQQKSEKNSEQNSGENPEQKSEENPEQISEQISVQESQENPEQISEQNPDENSEENSDTTPKQD</sequence>
<comment type="similarity">
    <text evidence="2 15">In the C-terminal section; belongs to the peptidase M41 family.</text>
</comment>
<dbReference type="GO" id="GO:0004176">
    <property type="term" value="F:ATP-dependent peptidase activity"/>
    <property type="evidence" value="ECO:0007669"/>
    <property type="project" value="InterPro"/>
</dbReference>
<dbReference type="Proteomes" id="UP001176114">
    <property type="component" value="Unassembled WGS sequence"/>
</dbReference>
<dbReference type="Pfam" id="PF01434">
    <property type="entry name" value="Peptidase_M41"/>
    <property type="match status" value="1"/>
</dbReference>
<comment type="cofactor">
    <cofactor evidence="15">
        <name>Zn(2+)</name>
        <dbReference type="ChEBI" id="CHEBI:29105"/>
    </cofactor>
    <text evidence="15">Binds 1 zinc ion per subunit.</text>
</comment>
<dbReference type="Pfam" id="PF00004">
    <property type="entry name" value="AAA"/>
    <property type="match status" value="1"/>
</dbReference>
<keyword evidence="7 15" id="KW-0547">Nucleotide-binding</keyword>
<dbReference type="RefSeq" id="WP_277446543.1">
    <property type="nucleotide sequence ID" value="NZ_JARPQC010000001.1"/>
</dbReference>
<gene>
    <name evidence="15 19" type="primary">ftsH</name>
    <name evidence="19" type="ORF">P5716_00905</name>
</gene>
<comment type="function">
    <text evidence="15">Acts as a processive, ATP-dependent zinc metallopeptidase for both cytoplasmic and membrane proteins. Plays a role in the quality control of integral membrane proteins.</text>
</comment>
<dbReference type="EC" id="3.4.24.-" evidence="15"/>
<dbReference type="InterPro" id="IPR003959">
    <property type="entry name" value="ATPase_AAA_core"/>
</dbReference>
<evidence type="ECO:0000256" key="3">
    <source>
        <dbReference type="ARBA" id="ARBA00022475"/>
    </source>
</evidence>
<keyword evidence="6 15" id="KW-0479">Metal-binding</keyword>
<dbReference type="GO" id="GO:0030163">
    <property type="term" value="P:protein catabolic process"/>
    <property type="evidence" value="ECO:0007669"/>
    <property type="project" value="UniProtKB-UniRule"/>
</dbReference>
<feature type="compositionally biased region" description="Acidic residues" evidence="17">
    <location>
        <begin position="758"/>
        <end position="767"/>
    </location>
</feature>
<evidence type="ECO:0000313" key="19">
    <source>
        <dbReference type="EMBL" id="MDF9627534.1"/>
    </source>
</evidence>
<comment type="similarity">
    <text evidence="14 15">In the central section; belongs to the AAA ATPase family.</text>
</comment>
<dbReference type="PROSITE" id="PS00674">
    <property type="entry name" value="AAA"/>
    <property type="match status" value="1"/>
</dbReference>
<evidence type="ECO:0000256" key="15">
    <source>
        <dbReference type="HAMAP-Rule" id="MF_01458"/>
    </source>
</evidence>
<keyword evidence="9 15" id="KW-0862">Zinc</keyword>
<evidence type="ECO:0000256" key="4">
    <source>
        <dbReference type="ARBA" id="ARBA00022670"/>
    </source>
</evidence>
<feature type="domain" description="AAA+ ATPase" evidence="18">
    <location>
        <begin position="262"/>
        <end position="401"/>
    </location>
</feature>
<dbReference type="Gene3D" id="3.40.50.300">
    <property type="entry name" value="P-loop containing nucleotide triphosphate hydrolases"/>
    <property type="match status" value="1"/>
</dbReference>
<comment type="subunit">
    <text evidence="15">Homohexamer.</text>
</comment>
<keyword evidence="8 15" id="KW-0378">Hydrolase</keyword>
<dbReference type="GO" id="GO:0006508">
    <property type="term" value="P:proteolysis"/>
    <property type="evidence" value="ECO:0007669"/>
    <property type="project" value="UniProtKB-KW"/>
</dbReference>